<dbReference type="OrthoDB" id="2661974at2759"/>
<dbReference type="EMBL" id="KN821607">
    <property type="protein sequence ID" value="KIJ04685.1"/>
    <property type="molecule type" value="Genomic_DNA"/>
</dbReference>
<sequence>MSLTTGKYTICLTQYWDKEQAEVRFIGRSSQSEKTIVVLPSDAQTEPPVWHIAEDSGRYMIRDEEGIAICPSSGQLQATDEATTWEIAPYYKGGGDRVTDASGNYWAVEKGELTDGKPVTHILV</sequence>
<evidence type="ECO:0000313" key="2">
    <source>
        <dbReference type="Proteomes" id="UP000053647"/>
    </source>
</evidence>
<reference evidence="1 2" key="1">
    <citation type="submission" date="2014-06" db="EMBL/GenBank/DDBJ databases">
        <authorList>
            <consortium name="DOE Joint Genome Institute"/>
            <person name="Kuo A."/>
            <person name="Kohler A."/>
            <person name="Nagy L.G."/>
            <person name="Floudas D."/>
            <person name="Copeland A."/>
            <person name="Barry K.W."/>
            <person name="Cichocki N."/>
            <person name="Veneault-Fourrey C."/>
            <person name="LaButti K."/>
            <person name="Lindquist E.A."/>
            <person name="Lipzen A."/>
            <person name="Lundell T."/>
            <person name="Morin E."/>
            <person name="Murat C."/>
            <person name="Sun H."/>
            <person name="Tunlid A."/>
            <person name="Henrissat B."/>
            <person name="Grigoriev I.V."/>
            <person name="Hibbett D.S."/>
            <person name="Martin F."/>
            <person name="Nordberg H.P."/>
            <person name="Cantor M.N."/>
            <person name="Hua S.X."/>
        </authorList>
    </citation>
    <scope>NUCLEOTIDE SEQUENCE [LARGE SCALE GENOMIC DNA]</scope>
    <source>
        <strain evidence="1 2">ATCC 200175</strain>
    </source>
</reference>
<evidence type="ECO:0000313" key="1">
    <source>
        <dbReference type="EMBL" id="KIJ04685.1"/>
    </source>
</evidence>
<dbReference type="Proteomes" id="UP000053647">
    <property type="component" value="Unassembled WGS sequence"/>
</dbReference>
<proteinExistence type="predicted"/>
<organism evidence="1 2">
    <name type="scientific">Paxillus involutus ATCC 200175</name>
    <dbReference type="NCBI Taxonomy" id="664439"/>
    <lineage>
        <taxon>Eukaryota</taxon>
        <taxon>Fungi</taxon>
        <taxon>Dikarya</taxon>
        <taxon>Basidiomycota</taxon>
        <taxon>Agaricomycotina</taxon>
        <taxon>Agaricomycetes</taxon>
        <taxon>Agaricomycetidae</taxon>
        <taxon>Boletales</taxon>
        <taxon>Paxilineae</taxon>
        <taxon>Paxillaceae</taxon>
        <taxon>Paxillus</taxon>
    </lineage>
</organism>
<dbReference type="AlphaFoldDB" id="A0A0C9SSM2"/>
<gene>
    <name evidence="1" type="ORF">PAXINDRAFT_22024</name>
</gene>
<dbReference type="Gene3D" id="2.80.10.50">
    <property type="match status" value="1"/>
</dbReference>
<keyword evidence="2" id="KW-1185">Reference proteome</keyword>
<protein>
    <submittedName>
        <fullName evidence="1">Uncharacterized protein</fullName>
    </submittedName>
</protein>
<accession>A0A0C9SSM2</accession>
<name>A0A0C9SSM2_PAXIN</name>
<reference evidence="2" key="2">
    <citation type="submission" date="2015-01" db="EMBL/GenBank/DDBJ databases">
        <title>Evolutionary Origins and Diversification of the Mycorrhizal Mutualists.</title>
        <authorList>
            <consortium name="DOE Joint Genome Institute"/>
            <consortium name="Mycorrhizal Genomics Consortium"/>
            <person name="Kohler A."/>
            <person name="Kuo A."/>
            <person name="Nagy L.G."/>
            <person name="Floudas D."/>
            <person name="Copeland A."/>
            <person name="Barry K.W."/>
            <person name="Cichocki N."/>
            <person name="Veneault-Fourrey C."/>
            <person name="LaButti K."/>
            <person name="Lindquist E.A."/>
            <person name="Lipzen A."/>
            <person name="Lundell T."/>
            <person name="Morin E."/>
            <person name="Murat C."/>
            <person name="Riley R."/>
            <person name="Ohm R."/>
            <person name="Sun H."/>
            <person name="Tunlid A."/>
            <person name="Henrissat B."/>
            <person name="Grigoriev I.V."/>
            <person name="Hibbett D.S."/>
            <person name="Martin F."/>
        </authorList>
    </citation>
    <scope>NUCLEOTIDE SEQUENCE [LARGE SCALE GENOMIC DNA]</scope>
    <source>
        <strain evidence="2">ATCC 200175</strain>
    </source>
</reference>
<dbReference type="HOGENOM" id="CLU_2004621_0_0_1"/>